<name>A0A8B6D8L1_MYTGA</name>
<feature type="chain" id="PRO_5033002232" evidence="1">
    <location>
        <begin position="24"/>
        <end position="83"/>
    </location>
</feature>
<protein>
    <submittedName>
        <fullName evidence="2">Uncharacterized protein</fullName>
    </submittedName>
</protein>
<reference evidence="2" key="1">
    <citation type="submission" date="2018-11" db="EMBL/GenBank/DDBJ databases">
        <authorList>
            <person name="Alioto T."/>
            <person name="Alioto T."/>
        </authorList>
    </citation>
    <scope>NUCLEOTIDE SEQUENCE</scope>
</reference>
<organism evidence="2 3">
    <name type="scientific">Mytilus galloprovincialis</name>
    <name type="common">Mediterranean mussel</name>
    <dbReference type="NCBI Taxonomy" id="29158"/>
    <lineage>
        <taxon>Eukaryota</taxon>
        <taxon>Metazoa</taxon>
        <taxon>Spiralia</taxon>
        <taxon>Lophotrochozoa</taxon>
        <taxon>Mollusca</taxon>
        <taxon>Bivalvia</taxon>
        <taxon>Autobranchia</taxon>
        <taxon>Pteriomorphia</taxon>
        <taxon>Mytilida</taxon>
        <taxon>Mytiloidea</taxon>
        <taxon>Mytilidae</taxon>
        <taxon>Mytilinae</taxon>
        <taxon>Mytilus</taxon>
    </lineage>
</organism>
<feature type="signal peptide" evidence="1">
    <location>
        <begin position="1"/>
        <end position="23"/>
    </location>
</feature>
<proteinExistence type="predicted"/>
<evidence type="ECO:0000256" key="1">
    <source>
        <dbReference type="SAM" id="SignalP"/>
    </source>
</evidence>
<evidence type="ECO:0000313" key="2">
    <source>
        <dbReference type="EMBL" id="VDI16696.1"/>
    </source>
</evidence>
<accession>A0A8B6D8L1</accession>
<keyword evidence="1" id="KW-0732">Signal</keyword>
<evidence type="ECO:0000313" key="3">
    <source>
        <dbReference type="Proteomes" id="UP000596742"/>
    </source>
</evidence>
<dbReference type="OrthoDB" id="10561057at2759"/>
<comment type="caution">
    <text evidence="2">The sequence shown here is derived from an EMBL/GenBank/DDBJ whole genome shotgun (WGS) entry which is preliminary data.</text>
</comment>
<sequence>MKYAVIALVVILGVLVISERTTADVEKFIRQSTRKNESFCNKNVKNCPSNKADKDCNKCCREAGCQRGDCGQKKCKCTKCGPI</sequence>
<keyword evidence="3" id="KW-1185">Reference proteome</keyword>
<dbReference type="EMBL" id="UYJE01003119">
    <property type="protein sequence ID" value="VDI16696.1"/>
    <property type="molecule type" value="Genomic_DNA"/>
</dbReference>
<gene>
    <name evidence="2" type="ORF">MGAL_10B065093</name>
</gene>
<dbReference type="Proteomes" id="UP000596742">
    <property type="component" value="Unassembled WGS sequence"/>
</dbReference>
<dbReference type="AlphaFoldDB" id="A0A8B6D8L1"/>